<dbReference type="Proteomes" id="UP000663851">
    <property type="component" value="Unassembled WGS sequence"/>
</dbReference>
<dbReference type="GO" id="GO:0004357">
    <property type="term" value="F:glutamate-cysteine ligase activity"/>
    <property type="evidence" value="ECO:0007669"/>
    <property type="project" value="UniProtKB-UniRule"/>
</dbReference>
<evidence type="ECO:0000256" key="6">
    <source>
        <dbReference type="ARBA" id="ARBA00022741"/>
    </source>
</evidence>
<dbReference type="EMBL" id="CAJOBP010000570">
    <property type="protein sequence ID" value="CAF4195203.1"/>
    <property type="molecule type" value="Genomic_DNA"/>
</dbReference>
<dbReference type="EMBL" id="CAJNXB010006174">
    <property type="protein sequence ID" value="CAF3469358.1"/>
    <property type="molecule type" value="Genomic_DNA"/>
</dbReference>
<sequence>MGILSNGRPLNWSEIQSVKTILKNHALNDLILILNKHKKRHNDEFLWGDEIEYSLIRFNHENKRVQLCLKADEILKRFQQLNNDKTISELSQIIFHAEDCNFVIEGIPSKPYHSHPNNYYYVQSNMILRREQIQKILDKNEFLMTISAFPRLGCAACTHPEYKSDPLNSFESSICCSDHFKTPNHSRTMFLNKNVIERRQSKVSVNVPIMKDVNTKDPFKDDFSSYGIENWQNYLLNLRDNYIHLDSSSIGWGCCCLQVTFQAACFSECLHLYDQLIPLTSIFLSLTTACPIWRGYLSNVDSRWNILSQTTDDRTKEEIDNNILHSSRYSSVSCYLSQTSQIYNDIKINIDHEVYQTLINNDCPEGVARHFAHLFLRDPLYVTDEQVYPADGNPSTTYAFENQNSMVWNSLRLKPPTSEDVTSLGWRIEFRPMELQITDFENAAFTVFLSLLTRAILSYKIDLRMSISLVNQNMERAQIRNTIQQSKFHFPTTIFHGLNSNRNQSSSVSKTREMTIDEIINGSNNFIGLKSLILNYLNSFEDIDRLTRVTIENYLQFISERAKGTILTNAMWIRQFVLNHQLYKHDSVVSDEIQYDLMLAIKKLVNINE</sequence>
<evidence type="ECO:0000313" key="13">
    <source>
        <dbReference type="EMBL" id="CAF3396876.1"/>
    </source>
</evidence>
<evidence type="ECO:0000256" key="7">
    <source>
        <dbReference type="ARBA" id="ARBA00022840"/>
    </source>
</evidence>
<comment type="catalytic activity">
    <reaction evidence="10">
        <text>L-cysteine + L-glutamate + ATP = gamma-L-glutamyl-L-cysteine + ADP + phosphate + H(+)</text>
        <dbReference type="Rhea" id="RHEA:13285"/>
        <dbReference type="ChEBI" id="CHEBI:15378"/>
        <dbReference type="ChEBI" id="CHEBI:29985"/>
        <dbReference type="ChEBI" id="CHEBI:30616"/>
        <dbReference type="ChEBI" id="CHEBI:35235"/>
        <dbReference type="ChEBI" id="CHEBI:43474"/>
        <dbReference type="ChEBI" id="CHEBI:58173"/>
        <dbReference type="ChEBI" id="CHEBI:456216"/>
        <dbReference type="EC" id="6.3.2.2"/>
    </reaction>
</comment>
<dbReference type="EMBL" id="CAJOBO010001861">
    <property type="protein sequence ID" value="CAF4414655.1"/>
    <property type="molecule type" value="Genomic_DNA"/>
</dbReference>
<evidence type="ECO:0000313" key="14">
    <source>
        <dbReference type="EMBL" id="CAF3469358.1"/>
    </source>
</evidence>
<evidence type="ECO:0000256" key="3">
    <source>
        <dbReference type="ARBA" id="ARBA00012220"/>
    </source>
</evidence>
<dbReference type="Proteomes" id="UP000663848">
    <property type="component" value="Unassembled WGS sequence"/>
</dbReference>
<dbReference type="UniPathway" id="UPA00142">
    <property type="reaction ID" value="UER00209"/>
</dbReference>
<organism evidence="11 21">
    <name type="scientific">Rotaria socialis</name>
    <dbReference type="NCBI Taxonomy" id="392032"/>
    <lineage>
        <taxon>Eukaryota</taxon>
        <taxon>Metazoa</taxon>
        <taxon>Spiralia</taxon>
        <taxon>Gnathifera</taxon>
        <taxon>Rotifera</taxon>
        <taxon>Eurotatoria</taxon>
        <taxon>Bdelloidea</taxon>
        <taxon>Philodinida</taxon>
        <taxon>Philodinidae</taxon>
        <taxon>Rotaria</taxon>
    </lineage>
</organism>
<dbReference type="GO" id="GO:0017109">
    <property type="term" value="C:glutamate-cysteine ligase complex"/>
    <property type="evidence" value="ECO:0007669"/>
    <property type="project" value="TreeGrafter"/>
</dbReference>
<dbReference type="SUPFAM" id="SSF55931">
    <property type="entry name" value="Glutamine synthetase/guanido kinase"/>
    <property type="match status" value="1"/>
</dbReference>
<dbReference type="EMBL" id="CAJNYT010005032">
    <property type="protein sequence ID" value="CAF3709143.1"/>
    <property type="molecule type" value="Genomic_DNA"/>
</dbReference>
<dbReference type="PANTHER" id="PTHR11164:SF0">
    <property type="entry name" value="GLUTAMATE--CYSTEINE LIGASE CATALYTIC SUBUNIT"/>
    <property type="match status" value="1"/>
</dbReference>
<evidence type="ECO:0000256" key="8">
    <source>
        <dbReference type="ARBA" id="ARBA00030585"/>
    </source>
</evidence>
<dbReference type="Pfam" id="PF03074">
    <property type="entry name" value="GCS"/>
    <property type="match status" value="1"/>
</dbReference>
<dbReference type="Proteomes" id="UP000663865">
    <property type="component" value="Unassembled WGS sequence"/>
</dbReference>
<dbReference type="PANTHER" id="PTHR11164">
    <property type="entry name" value="GLUTAMATE CYSTEINE LIGASE"/>
    <property type="match status" value="1"/>
</dbReference>
<dbReference type="Proteomes" id="UP000663869">
    <property type="component" value="Unassembled WGS sequence"/>
</dbReference>
<evidence type="ECO:0000313" key="15">
    <source>
        <dbReference type="EMBL" id="CAF3709143.1"/>
    </source>
</evidence>
<dbReference type="Proteomes" id="UP000663872">
    <property type="component" value="Unassembled WGS sequence"/>
</dbReference>
<dbReference type="EMBL" id="CAJOBQ010000739">
    <property type="protein sequence ID" value="CAF4410642.1"/>
    <property type="molecule type" value="Genomic_DNA"/>
</dbReference>
<evidence type="ECO:0000256" key="4">
    <source>
        <dbReference type="ARBA" id="ARBA00022598"/>
    </source>
</evidence>
<keyword evidence="6 10" id="KW-0547">Nucleotide-binding</keyword>
<dbReference type="Proteomes" id="UP000663833">
    <property type="component" value="Unassembled WGS sequence"/>
</dbReference>
<keyword evidence="5 10" id="KW-0317">Glutathione biosynthesis</keyword>
<proteinExistence type="inferred from homology"/>
<evidence type="ECO:0000256" key="9">
    <source>
        <dbReference type="ARBA" id="ARBA00032122"/>
    </source>
</evidence>
<evidence type="ECO:0000256" key="1">
    <source>
        <dbReference type="ARBA" id="ARBA00005006"/>
    </source>
</evidence>
<comment type="similarity">
    <text evidence="2 10">Belongs to the glutamate--cysteine ligase type 3 family.</text>
</comment>
<keyword evidence="22" id="KW-1185">Reference proteome</keyword>
<evidence type="ECO:0000313" key="18">
    <source>
        <dbReference type="EMBL" id="CAF4414655.1"/>
    </source>
</evidence>
<dbReference type="InterPro" id="IPR014746">
    <property type="entry name" value="Gln_synth/guanido_kin_cat_dom"/>
</dbReference>
<dbReference type="EMBL" id="CAJOBS010001590">
    <property type="protein sequence ID" value="CAF4744151.1"/>
    <property type="molecule type" value="Genomic_DNA"/>
</dbReference>
<evidence type="ECO:0000313" key="16">
    <source>
        <dbReference type="EMBL" id="CAF4195203.1"/>
    </source>
</evidence>
<evidence type="ECO:0000313" key="19">
    <source>
        <dbReference type="EMBL" id="CAF4559768.1"/>
    </source>
</evidence>
<dbReference type="Proteomes" id="UP000663862">
    <property type="component" value="Unassembled WGS sequence"/>
</dbReference>
<comment type="pathway">
    <text evidence="1 10">Sulfur metabolism; glutathione biosynthesis; glutathione from L-cysteine and L-glutamate: step 1/2.</text>
</comment>
<evidence type="ECO:0000313" key="11">
    <source>
        <dbReference type="EMBL" id="CAF3316911.1"/>
    </source>
</evidence>
<name>A0A817TK22_9BILA</name>
<dbReference type="EC" id="6.3.2.2" evidence="3 10"/>
<protein>
    <recommendedName>
        <fullName evidence="3 10">Glutamate--cysteine ligase</fullName>
        <ecNumber evidence="3 10">6.3.2.2</ecNumber>
    </recommendedName>
    <alternativeName>
        <fullName evidence="9 10">Gamma-ECS</fullName>
    </alternativeName>
    <alternativeName>
        <fullName evidence="8 10">Gamma-glutamylcysteine synthetase</fullName>
    </alternativeName>
</protein>
<dbReference type="EMBL" id="CAJNYD010001342">
    <property type="protein sequence ID" value="CAF3331483.1"/>
    <property type="molecule type" value="Genomic_DNA"/>
</dbReference>
<dbReference type="GO" id="GO:0005524">
    <property type="term" value="F:ATP binding"/>
    <property type="evidence" value="ECO:0007669"/>
    <property type="project" value="UniProtKB-UniRule"/>
</dbReference>
<keyword evidence="4 10" id="KW-0436">Ligase</keyword>
<evidence type="ECO:0000313" key="12">
    <source>
        <dbReference type="EMBL" id="CAF3331483.1"/>
    </source>
</evidence>
<dbReference type="Gene3D" id="3.30.590.50">
    <property type="match status" value="2"/>
</dbReference>
<reference evidence="11" key="1">
    <citation type="submission" date="2021-02" db="EMBL/GenBank/DDBJ databases">
        <authorList>
            <person name="Nowell W R."/>
        </authorList>
    </citation>
    <scope>NUCLEOTIDE SEQUENCE</scope>
</reference>
<dbReference type="Gene3D" id="1.10.8.960">
    <property type="match status" value="1"/>
</dbReference>
<dbReference type="AlphaFoldDB" id="A0A817TK22"/>
<evidence type="ECO:0000256" key="5">
    <source>
        <dbReference type="ARBA" id="ARBA00022684"/>
    </source>
</evidence>
<dbReference type="Proteomes" id="UP000663873">
    <property type="component" value="Unassembled WGS sequence"/>
</dbReference>
<evidence type="ECO:0000256" key="10">
    <source>
        <dbReference type="RuleBase" id="RU367135"/>
    </source>
</evidence>
<accession>A0A817TK22</accession>
<dbReference type="Proteomes" id="UP000663838">
    <property type="component" value="Unassembled WGS sequence"/>
</dbReference>
<evidence type="ECO:0000313" key="21">
    <source>
        <dbReference type="Proteomes" id="UP000663869"/>
    </source>
</evidence>
<evidence type="ECO:0000313" key="20">
    <source>
        <dbReference type="EMBL" id="CAF4744151.1"/>
    </source>
</evidence>
<dbReference type="InterPro" id="IPR004308">
    <property type="entry name" value="GCS"/>
</dbReference>
<keyword evidence="7 10" id="KW-0067">ATP-binding</keyword>
<dbReference type="EMBL" id="CAJNYV010000977">
    <property type="protein sequence ID" value="CAF3396876.1"/>
    <property type="molecule type" value="Genomic_DNA"/>
</dbReference>
<evidence type="ECO:0000313" key="22">
    <source>
        <dbReference type="Proteomes" id="UP000663873"/>
    </source>
</evidence>
<dbReference type="EMBL" id="CAJOBR010000915">
    <property type="protein sequence ID" value="CAF4559768.1"/>
    <property type="molecule type" value="Genomic_DNA"/>
</dbReference>
<dbReference type="Proteomes" id="UP000663825">
    <property type="component" value="Unassembled WGS sequence"/>
</dbReference>
<comment type="caution">
    <text evidence="11">The sequence shown here is derived from an EMBL/GenBank/DDBJ whole genome shotgun (WGS) entry which is preliminary data.</text>
</comment>
<dbReference type="OrthoDB" id="7939818at2759"/>
<evidence type="ECO:0000313" key="17">
    <source>
        <dbReference type="EMBL" id="CAF4410642.1"/>
    </source>
</evidence>
<gene>
    <name evidence="11" type="ORF">FME351_LOCUS965</name>
    <name evidence="15" type="ORF">GRG538_LOCUS28881</name>
    <name evidence="18" type="ORF">HFQ381_LOCUS21094</name>
    <name evidence="13" type="ORF">KIK155_LOCUS7739</name>
    <name evidence="12" type="ORF">LUA448_LOCUS11131</name>
    <name evidence="19" type="ORF">QYT958_LOCUS8904</name>
    <name evidence="14" type="ORF">TIS948_LOCUS33219</name>
    <name evidence="20" type="ORF">TOA249_LOCUS19897</name>
    <name evidence="17" type="ORF">TSG867_LOCUS13700</name>
    <name evidence="16" type="ORF">UJA718_LOCUS6190</name>
</gene>
<dbReference type="EMBL" id="CAJNYU010000025">
    <property type="protein sequence ID" value="CAF3316911.1"/>
    <property type="molecule type" value="Genomic_DNA"/>
</dbReference>
<dbReference type="GO" id="GO:0006750">
    <property type="term" value="P:glutathione biosynthetic process"/>
    <property type="evidence" value="ECO:0007669"/>
    <property type="project" value="UniProtKB-UniRule"/>
</dbReference>
<evidence type="ECO:0000256" key="2">
    <source>
        <dbReference type="ARBA" id="ARBA00008100"/>
    </source>
</evidence>